<feature type="transmembrane region" description="Helical" evidence="1">
    <location>
        <begin position="121"/>
        <end position="141"/>
    </location>
</feature>
<feature type="transmembrane region" description="Helical" evidence="1">
    <location>
        <begin position="47"/>
        <end position="65"/>
    </location>
</feature>
<keyword evidence="1" id="KW-0472">Membrane</keyword>
<dbReference type="Proteomes" id="UP000252081">
    <property type="component" value="Unassembled WGS sequence"/>
</dbReference>
<proteinExistence type="predicted"/>
<evidence type="ECO:0000313" key="2">
    <source>
        <dbReference type="EMBL" id="RBQ03590.1"/>
    </source>
</evidence>
<dbReference type="RefSeq" id="WP_113950688.1">
    <property type="nucleotide sequence ID" value="NZ_QNQU01000020.1"/>
</dbReference>
<evidence type="ECO:0000313" key="3">
    <source>
        <dbReference type="Proteomes" id="UP000252081"/>
    </source>
</evidence>
<reference evidence="2 3" key="1">
    <citation type="submission" date="2018-07" db="EMBL/GenBank/DDBJ databases">
        <title>A draft genome of a endophytic bacteria, a new species of Pedobacter.</title>
        <authorList>
            <person name="Zhang Z.D."/>
            <person name="Chen Z.J."/>
        </authorList>
    </citation>
    <scope>NUCLEOTIDE SEQUENCE [LARGE SCALE GENOMIC DNA]</scope>
    <source>
        <strain evidence="2 3">RS10</strain>
    </source>
</reference>
<keyword evidence="1" id="KW-0812">Transmembrane</keyword>
<feature type="transmembrane region" description="Helical" evidence="1">
    <location>
        <begin position="161"/>
        <end position="182"/>
    </location>
</feature>
<keyword evidence="3" id="KW-1185">Reference proteome</keyword>
<name>A0A366KPY0_9SPHI</name>
<protein>
    <submittedName>
        <fullName evidence="2">Uncharacterized protein</fullName>
    </submittedName>
</protein>
<dbReference type="EMBL" id="QNQU01000020">
    <property type="protein sequence ID" value="RBQ03590.1"/>
    <property type="molecule type" value="Genomic_DNA"/>
</dbReference>
<gene>
    <name evidence="2" type="ORF">DRW42_20410</name>
</gene>
<keyword evidence="1" id="KW-1133">Transmembrane helix</keyword>
<evidence type="ECO:0000256" key="1">
    <source>
        <dbReference type="SAM" id="Phobius"/>
    </source>
</evidence>
<comment type="caution">
    <text evidence="2">The sequence shown here is derived from an EMBL/GenBank/DDBJ whole genome shotgun (WGS) entry which is preliminary data.</text>
</comment>
<sequence>MELDHLKNSWNSISADLNSNEFDVLTATKKEMESPLNDLKAMSKRQLITLPLLIIFLAVMTTILPDMKNQLLVWMAFIILPLTTIYYYFNLKLINSLEKSEGAVKNDFQKKVKQLISNNNLYLNLTRAAILILVVTTEILIQNSNMGLIPGIEMMKSLMLPLRLLIYAGVIGVHYIVSRYTFNRYFGQYLKRLKGLLAEME</sequence>
<organism evidence="2 3">
    <name type="scientific">Pedobacter miscanthi</name>
    <dbReference type="NCBI Taxonomy" id="2259170"/>
    <lineage>
        <taxon>Bacteria</taxon>
        <taxon>Pseudomonadati</taxon>
        <taxon>Bacteroidota</taxon>
        <taxon>Sphingobacteriia</taxon>
        <taxon>Sphingobacteriales</taxon>
        <taxon>Sphingobacteriaceae</taxon>
        <taxon>Pedobacter</taxon>
    </lineage>
</organism>
<accession>A0A366KPY0</accession>
<dbReference type="AlphaFoldDB" id="A0A366KPY0"/>
<feature type="transmembrane region" description="Helical" evidence="1">
    <location>
        <begin position="71"/>
        <end position="89"/>
    </location>
</feature>
<dbReference type="OrthoDB" id="672052at2"/>